<dbReference type="EMBL" id="JWIR02000062">
    <property type="protein sequence ID" value="KKB36331.1"/>
    <property type="molecule type" value="Genomic_DNA"/>
</dbReference>
<dbReference type="AlphaFoldDB" id="A0A0F5HSP9"/>
<name>A0A0F5HSP9_BACTR</name>
<evidence type="ECO:0000313" key="1">
    <source>
        <dbReference type="EMBL" id="KKB36331.1"/>
    </source>
</evidence>
<dbReference type="Proteomes" id="UP000031563">
    <property type="component" value="Unassembled WGS sequence"/>
</dbReference>
<dbReference type="RefSeq" id="WP_261337363.1">
    <property type="nucleotide sequence ID" value="NZ_JWIR02000062.1"/>
</dbReference>
<proteinExistence type="predicted"/>
<accession>A0A0F5HSP9</accession>
<sequence>MVEKIGAMYQVVPEDLEQLQQYLNNYQGQNPTAGESDQLYQ</sequence>
<dbReference type="STRING" id="1221996.QY95_03195"/>
<comment type="caution">
    <text evidence="1">The sequence shown here is derived from an EMBL/GenBank/DDBJ whole genome shotgun (WGS) entry which is preliminary data.</text>
</comment>
<gene>
    <name evidence="1" type="ORF">QY95_03195</name>
</gene>
<evidence type="ECO:0000313" key="2">
    <source>
        <dbReference type="Proteomes" id="UP000031563"/>
    </source>
</evidence>
<protein>
    <submittedName>
        <fullName evidence="1">Uncharacterized protein</fullName>
    </submittedName>
</protein>
<keyword evidence="2" id="KW-1185">Reference proteome</keyword>
<organism evidence="1 2">
    <name type="scientific">Bacillus thermotolerans</name>
    <name type="common">Quasibacillus thermotolerans</name>
    <dbReference type="NCBI Taxonomy" id="1221996"/>
    <lineage>
        <taxon>Bacteria</taxon>
        <taxon>Bacillati</taxon>
        <taxon>Bacillota</taxon>
        <taxon>Bacilli</taxon>
        <taxon>Bacillales</taxon>
        <taxon>Bacillaceae</taxon>
        <taxon>Bacillus</taxon>
    </lineage>
</organism>
<reference evidence="1" key="1">
    <citation type="submission" date="2015-02" db="EMBL/GenBank/DDBJ databases">
        <title>Genome Assembly of Bacillaceae bacterium MTCC 8252.</title>
        <authorList>
            <person name="Verma A."/>
            <person name="Khatri I."/>
            <person name="Mual P."/>
            <person name="Subramanian S."/>
            <person name="Krishnamurthi S."/>
        </authorList>
    </citation>
    <scope>NUCLEOTIDE SEQUENCE [LARGE SCALE GENOMIC DNA]</scope>
    <source>
        <strain evidence="1">MTCC 8252</strain>
    </source>
</reference>